<dbReference type="GO" id="GO:0052621">
    <property type="term" value="F:diguanylate cyclase activity"/>
    <property type="evidence" value="ECO:0007669"/>
    <property type="project" value="UniProtKB-EC"/>
</dbReference>
<dbReference type="NCBIfam" id="TIGR00254">
    <property type="entry name" value="GGDEF"/>
    <property type="match status" value="1"/>
</dbReference>
<organism evidence="4 5">
    <name type="scientific">Paraburkholderia eburnea</name>
    <dbReference type="NCBI Taxonomy" id="1189126"/>
    <lineage>
        <taxon>Bacteria</taxon>
        <taxon>Pseudomonadati</taxon>
        <taxon>Pseudomonadota</taxon>
        <taxon>Betaproteobacteria</taxon>
        <taxon>Burkholderiales</taxon>
        <taxon>Burkholderiaceae</taxon>
        <taxon>Paraburkholderia</taxon>
    </lineage>
</organism>
<gene>
    <name evidence="4" type="ORF">B0G62_10515</name>
</gene>
<dbReference type="GO" id="GO:1902201">
    <property type="term" value="P:negative regulation of bacterial-type flagellum-dependent cell motility"/>
    <property type="evidence" value="ECO:0007669"/>
    <property type="project" value="TreeGrafter"/>
</dbReference>
<dbReference type="InterPro" id="IPR050469">
    <property type="entry name" value="Diguanylate_Cyclase"/>
</dbReference>
<dbReference type="Pfam" id="PF05230">
    <property type="entry name" value="MASE2"/>
    <property type="match status" value="1"/>
</dbReference>
<dbReference type="EC" id="2.7.7.65" evidence="1"/>
<dbReference type="GO" id="GO:0005886">
    <property type="term" value="C:plasma membrane"/>
    <property type="evidence" value="ECO:0007669"/>
    <property type="project" value="TreeGrafter"/>
</dbReference>
<dbReference type="Proteomes" id="UP000237381">
    <property type="component" value="Unassembled WGS sequence"/>
</dbReference>
<dbReference type="GO" id="GO:0043709">
    <property type="term" value="P:cell adhesion involved in single-species biofilm formation"/>
    <property type="evidence" value="ECO:0007669"/>
    <property type="project" value="TreeGrafter"/>
</dbReference>
<protein>
    <recommendedName>
        <fullName evidence="1">diguanylate cyclase</fullName>
        <ecNumber evidence="1">2.7.7.65</ecNumber>
    </recommendedName>
</protein>
<dbReference type="FunFam" id="3.30.70.270:FF:000001">
    <property type="entry name" value="Diguanylate cyclase domain protein"/>
    <property type="match status" value="1"/>
</dbReference>
<evidence type="ECO:0000313" key="4">
    <source>
        <dbReference type="EMBL" id="POR52047.1"/>
    </source>
</evidence>
<dbReference type="CDD" id="cd01949">
    <property type="entry name" value="GGDEF"/>
    <property type="match status" value="1"/>
</dbReference>
<dbReference type="EMBL" id="PQGA01000005">
    <property type="protein sequence ID" value="POR52047.1"/>
    <property type="molecule type" value="Genomic_DNA"/>
</dbReference>
<dbReference type="AlphaFoldDB" id="A0A2S4MC25"/>
<dbReference type="Pfam" id="PF00990">
    <property type="entry name" value="GGDEF"/>
    <property type="match status" value="1"/>
</dbReference>
<dbReference type="PROSITE" id="PS50887">
    <property type="entry name" value="GGDEF"/>
    <property type="match status" value="1"/>
</dbReference>
<reference evidence="4 5" key="1">
    <citation type="submission" date="2018-01" db="EMBL/GenBank/DDBJ databases">
        <title>Genomic Encyclopedia of Type Strains, Phase III (KMG-III): the genomes of soil and plant-associated and newly described type strains.</title>
        <authorList>
            <person name="Whitman W."/>
        </authorList>
    </citation>
    <scope>NUCLEOTIDE SEQUENCE [LARGE SCALE GENOMIC DNA]</scope>
    <source>
        <strain evidence="4 5">JCM 18070</strain>
    </source>
</reference>
<dbReference type="RefSeq" id="WP_244193205.1">
    <property type="nucleotide sequence ID" value="NZ_PQGA01000005.1"/>
</dbReference>
<name>A0A2S4MC25_9BURK</name>
<proteinExistence type="predicted"/>
<evidence type="ECO:0000256" key="1">
    <source>
        <dbReference type="ARBA" id="ARBA00012528"/>
    </source>
</evidence>
<keyword evidence="5" id="KW-1185">Reference proteome</keyword>
<comment type="caution">
    <text evidence="4">The sequence shown here is derived from an EMBL/GenBank/DDBJ whole genome shotgun (WGS) entry which is preliminary data.</text>
</comment>
<dbReference type="PANTHER" id="PTHR45138:SF24">
    <property type="entry name" value="DIGUANYLATE CYCLASE DGCC-RELATED"/>
    <property type="match status" value="1"/>
</dbReference>
<accession>A0A2S4MC25</accession>
<dbReference type="InterPro" id="IPR043128">
    <property type="entry name" value="Rev_trsase/Diguanyl_cyclase"/>
</dbReference>
<feature type="transmembrane region" description="Helical" evidence="2">
    <location>
        <begin position="149"/>
        <end position="168"/>
    </location>
</feature>
<dbReference type="InterPro" id="IPR000160">
    <property type="entry name" value="GGDEF_dom"/>
</dbReference>
<feature type="transmembrane region" description="Helical" evidence="2">
    <location>
        <begin position="120"/>
        <end position="143"/>
    </location>
</feature>
<feature type="transmembrane region" description="Helical" evidence="2">
    <location>
        <begin position="87"/>
        <end position="108"/>
    </location>
</feature>
<evidence type="ECO:0000259" key="3">
    <source>
        <dbReference type="PROSITE" id="PS50887"/>
    </source>
</evidence>
<keyword evidence="2" id="KW-0812">Transmembrane</keyword>
<dbReference type="SUPFAM" id="SSF55073">
    <property type="entry name" value="Nucleotide cyclase"/>
    <property type="match status" value="1"/>
</dbReference>
<feature type="domain" description="GGDEF" evidence="3">
    <location>
        <begin position="218"/>
        <end position="348"/>
    </location>
</feature>
<dbReference type="PANTHER" id="PTHR45138">
    <property type="entry name" value="REGULATORY COMPONENTS OF SENSORY TRANSDUCTION SYSTEM"/>
    <property type="match status" value="1"/>
</dbReference>
<dbReference type="InterPro" id="IPR029787">
    <property type="entry name" value="Nucleotide_cyclase"/>
</dbReference>
<keyword evidence="2" id="KW-0472">Membrane</keyword>
<keyword evidence="2" id="KW-1133">Transmembrane helix</keyword>
<evidence type="ECO:0000313" key="5">
    <source>
        <dbReference type="Proteomes" id="UP000237381"/>
    </source>
</evidence>
<dbReference type="InterPro" id="IPR007894">
    <property type="entry name" value="MASE2"/>
</dbReference>
<evidence type="ECO:0000256" key="2">
    <source>
        <dbReference type="SAM" id="Phobius"/>
    </source>
</evidence>
<dbReference type="Gene3D" id="3.30.70.270">
    <property type="match status" value="1"/>
</dbReference>
<dbReference type="SMART" id="SM00267">
    <property type="entry name" value="GGDEF"/>
    <property type="match status" value="1"/>
</dbReference>
<sequence length="348" mass="38416">MKTSTHPMAGKGRRFVERIWRLRMVGLALGFFCVASVFAQQGRGAVLWSLLVFHGFIWPHVARRAAHACVVPYRGERFNLMIDAAMGGFWVVAMRFNLLPSVLILVMLSMDNIAAGGLKLFLRGVAAHLLGMAAGLLVPGFAFEPDTRMPTIVACLPFLIVYPLALGWSTYRISKKLAEQTRTLEGLSRTDGLTGLLNRRQWEILLADEFERCRATCYASSLLLFDLDHFKVVNDTRGHQAGDAVLRAFAMLLREHFRVSDCIGRYGGEEFGVVLAGATVAEARSVAERFVATVREKNKEVGGQCPCTVSVGVAQCDESMMDHAAWLKLADASLYRAKMTGRDRVVTG</sequence>